<sequence length="60" mass="7261">MIIRTYSGKLIEIRRENYKLDKEYYLAIKIAVKKNNKEKPQHNNDISQRIHSLIKKQLCM</sequence>
<accession>A0A6C0JDI9</accession>
<dbReference type="AlphaFoldDB" id="A0A6C0JDI9"/>
<proteinExistence type="predicted"/>
<evidence type="ECO:0000313" key="1">
    <source>
        <dbReference type="EMBL" id="QHU02920.1"/>
    </source>
</evidence>
<reference evidence="1" key="1">
    <citation type="journal article" date="2020" name="Nature">
        <title>Giant virus diversity and host interactions through global metagenomics.</title>
        <authorList>
            <person name="Schulz F."/>
            <person name="Roux S."/>
            <person name="Paez-Espino D."/>
            <person name="Jungbluth S."/>
            <person name="Walsh D.A."/>
            <person name="Denef V.J."/>
            <person name="McMahon K.D."/>
            <person name="Konstantinidis K.T."/>
            <person name="Eloe-Fadrosh E.A."/>
            <person name="Kyrpides N.C."/>
            <person name="Woyke T."/>
        </authorList>
    </citation>
    <scope>NUCLEOTIDE SEQUENCE</scope>
    <source>
        <strain evidence="1">GVMAG-M-3300025890-48</strain>
    </source>
</reference>
<organism evidence="1">
    <name type="scientific">viral metagenome</name>
    <dbReference type="NCBI Taxonomy" id="1070528"/>
    <lineage>
        <taxon>unclassified sequences</taxon>
        <taxon>metagenomes</taxon>
        <taxon>organismal metagenomes</taxon>
    </lineage>
</organism>
<dbReference type="EMBL" id="MN740367">
    <property type="protein sequence ID" value="QHU02920.1"/>
    <property type="molecule type" value="Genomic_DNA"/>
</dbReference>
<protein>
    <submittedName>
        <fullName evidence="1">Uncharacterized protein</fullName>
    </submittedName>
</protein>
<name>A0A6C0JDI9_9ZZZZ</name>